<sequence precursor="true">MMKHLASLFLGAVCLFGATGAVVAQDGPLRIEITDGVIEPLPFAVPDFVPGSGEAGETARQISRVIAADLTGTGLFREVPASAYISQVADFGAPVAYADWKAINAQALITGAVNVAGGNVTVQFRVYDVFSDSEIGNGLQFSGPVAGWRRMAHKVADAVYSRITGEGAYFDSRVVYVSETGPKDDRRKRLAVMDYDGANVQYLTDSSSIVLAPRFSPNGDRVLYTSYESGFPRIYVLDVGAVQQRGLQSTEGTMSFAPRFAPDGQTVVYSLTEGGNTDIYSMSIATGQSTRLTTAPSIETAPSFSPDGGRLVFESDRSGTPQLYIMPVGGGEPTRISFGQGRYGTPVWSPRGDLIAFTKQSKGRFHIGVMRTDGSEERLLTASFLDEGPTWAPNGRVLMFARETQGAQGQSSLYSVDITGRNLKAVPTPEGASDPSWSPLQN</sequence>
<reference evidence="7 8" key="1">
    <citation type="submission" date="2019-05" db="EMBL/GenBank/DDBJ databases">
        <title>Marivita sp. nov. isolated from sea sediment.</title>
        <authorList>
            <person name="Kim W."/>
        </authorList>
    </citation>
    <scope>NUCLEOTIDE SEQUENCE [LARGE SCALE GENOMIC DNA]</scope>
    <source>
        <strain evidence="7 8">CAU 1492</strain>
    </source>
</reference>
<dbReference type="InterPro" id="IPR014167">
    <property type="entry name" value="Tol-Pal_TolB"/>
</dbReference>
<evidence type="ECO:0000259" key="6">
    <source>
        <dbReference type="Pfam" id="PF04052"/>
    </source>
</evidence>
<keyword evidence="5" id="KW-0132">Cell division</keyword>
<dbReference type="HAMAP" id="MF_00671">
    <property type="entry name" value="TolB"/>
    <property type="match status" value="1"/>
</dbReference>
<dbReference type="Gene3D" id="3.40.50.10070">
    <property type="entry name" value="TolB, N-terminal domain"/>
    <property type="match status" value="1"/>
</dbReference>
<gene>
    <name evidence="5 7" type="primary">tolB</name>
    <name evidence="7" type="ORF">FGK64_07150</name>
</gene>
<evidence type="ECO:0000256" key="3">
    <source>
        <dbReference type="ARBA" id="ARBA00022729"/>
    </source>
</evidence>
<dbReference type="InterPro" id="IPR007195">
    <property type="entry name" value="TolB_N"/>
</dbReference>
<keyword evidence="4 5" id="KW-0574">Periplasm</keyword>
<dbReference type="EMBL" id="VCPC01000002">
    <property type="protein sequence ID" value="TMV13694.1"/>
    <property type="molecule type" value="Genomic_DNA"/>
</dbReference>
<protein>
    <recommendedName>
        <fullName evidence="5">Tol-Pal system protein TolB</fullName>
    </recommendedName>
</protein>
<dbReference type="SUPFAM" id="SSF69304">
    <property type="entry name" value="Tricorn protease N-terminal domain"/>
    <property type="match status" value="1"/>
</dbReference>
<dbReference type="InterPro" id="IPR011659">
    <property type="entry name" value="WD40"/>
</dbReference>
<keyword evidence="3 5" id="KW-0732">Signal</keyword>
<evidence type="ECO:0000256" key="2">
    <source>
        <dbReference type="ARBA" id="ARBA00009820"/>
    </source>
</evidence>
<evidence type="ECO:0000256" key="4">
    <source>
        <dbReference type="ARBA" id="ARBA00022764"/>
    </source>
</evidence>
<evidence type="ECO:0000313" key="7">
    <source>
        <dbReference type="EMBL" id="TMV13694.1"/>
    </source>
</evidence>
<dbReference type="RefSeq" id="WP_138864246.1">
    <property type="nucleotide sequence ID" value="NZ_VCPC01000002.1"/>
</dbReference>
<name>A0ABY2XBE5_9RHOB</name>
<feature type="signal peptide" evidence="5">
    <location>
        <begin position="1"/>
        <end position="24"/>
    </location>
</feature>
<proteinExistence type="inferred from homology"/>
<dbReference type="PANTHER" id="PTHR36842">
    <property type="entry name" value="PROTEIN TOLB HOMOLOG"/>
    <property type="match status" value="1"/>
</dbReference>
<keyword evidence="5" id="KW-0131">Cell cycle</keyword>
<dbReference type="NCBIfam" id="TIGR02800">
    <property type="entry name" value="propeller_TolB"/>
    <property type="match status" value="1"/>
</dbReference>
<accession>A0ABY2XBE5</accession>
<dbReference type="Pfam" id="PF07676">
    <property type="entry name" value="PD40"/>
    <property type="match status" value="4"/>
</dbReference>
<feature type="chain" id="PRO_5044912984" description="Tol-Pal system protein TolB" evidence="5">
    <location>
        <begin position="25"/>
        <end position="442"/>
    </location>
</feature>
<dbReference type="Gene3D" id="2.120.10.30">
    <property type="entry name" value="TolB, C-terminal domain"/>
    <property type="match status" value="1"/>
</dbReference>
<feature type="domain" description="TolB N-terminal" evidence="6">
    <location>
        <begin position="29"/>
        <end position="134"/>
    </location>
</feature>
<evidence type="ECO:0000256" key="5">
    <source>
        <dbReference type="HAMAP-Rule" id="MF_00671"/>
    </source>
</evidence>
<evidence type="ECO:0000313" key="8">
    <source>
        <dbReference type="Proteomes" id="UP001191082"/>
    </source>
</evidence>
<dbReference type="Proteomes" id="UP001191082">
    <property type="component" value="Unassembled WGS sequence"/>
</dbReference>
<keyword evidence="8" id="KW-1185">Reference proteome</keyword>
<organism evidence="7 8">
    <name type="scientific">Arenibacterium halophilum</name>
    <dbReference type="NCBI Taxonomy" id="2583821"/>
    <lineage>
        <taxon>Bacteria</taxon>
        <taxon>Pseudomonadati</taxon>
        <taxon>Pseudomonadota</taxon>
        <taxon>Alphaproteobacteria</taxon>
        <taxon>Rhodobacterales</taxon>
        <taxon>Paracoccaceae</taxon>
        <taxon>Arenibacterium</taxon>
    </lineage>
</organism>
<comment type="subcellular location">
    <subcellularLocation>
        <location evidence="1 5">Periplasm</location>
    </subcellularLocation>
</comment>
<comment type="caution">
    <text evidence="7">The sequence shown here is derived from an EMBL/GenBank/DDBJ whole genome shotgun (WGS) entry which is preliminary data.</text>
</comment>
<comment type="similarity">
    <text evidence="2 5">Belongs to the TolB family.</text>
</comment>
<comment type="function">
    <text evidence="5">Part of the Tol-Pal system, which plays a role in outer membrane invagination during cell division and is important for maintaining outer membrane integrity.</text>
</comment>
<evidence type="ECO:0000256" key="1">
    <source>
        <dbReference type="ARBA" id="ARBA00004418"/>
    </source>
</evidence>
<dbReference type="Pfam" id="PF04052">
    <property type="entry name" value="TolB_N"/>
    <property type="match status" value="1"/>
</dbReference>
<comment type="subunit">
    <text evidence="5">The Tol-Pal system is composed of five core proteins: the inner membrane proteins TolA, TolQ and TolR, the periplasmic protein TolB and the outer membrane protein Pal. They form a network linking the inner and outer membranes and the peptidoglycan layer.</text>
</comment>
<dbReference type="PANTHER" id="PTHR36842:SF1">
    <property type="entry name" value="PROTEIN TOLB"/>
    <property type="match status" value="1"/>
</dbReference>
<dbReference type="InterPro" id="IPR011042">
    <property type="entry name" value="6-blade_b-propeller_TolB-like"/>
</dbReference>
<dbReference type="SUPFAM" id="SSF52964">
    <property type="entry name" value="TolB, N-terminal domain"/>
    <property type="match status" value="1"/>
</dbReference>